<dbReference type="PANTHER" id="PTHR10039">
    <property type="entry name" value="AMELOGENIN"/>
    <property type="match status" value="1"/>
</dbReference>
<keyword evidence="4" id="KW-1185">Reference proteome</keyword>
<dbReference type="InterPro" id="IPR027417">
    <property type="entry name" value="P-loop_NTPase"/>
</dbReference>
<dbReference type="SUPFAM" id="SSF52540">
    <property type="entry name" value="P-loop containing nucleoside triphosphate hydrolases"/>
    <property type="match status" value="1"/>
</dbReference>
<protein>
    <submittedName>
        <fullName evidence="3">NACHT domain-containing protein</fullName>
    </submittedName>
</protein>
<dbReference type="Gene3D" id="3.40.50.300">
    <property type="entry name" value="P-loop containing nucleotide triphosphate hydrolases"/>
    <property type="match status" value="1"/>
</dbReference>
<dbReference type="EMBL" id="FOUT01000013">
    <property type="protein sequence ID" value="SFN44301.1"/>
    <property type="molecule type" value="Genomic_DNA"/>
</dbReference>
<dbReference type="InterPro" id="IPR056884">
    <property type="entry name" value="NPHP3-like_N"/>
</dbReference>
<gene>
    <name evidence="3" type="ORF">SAMN05444143_11357</name>
</gene>
<dbReference type="Pfam" id="PF24883">
    <property type="entry name" value="NPHP3_N"/>
    <property type="match status" value="1"/>
</dbReference>
<accession>A0A1I4Z204</accession>
<evidence type="ECO:0000313" key="3">
    <source>
        <dbReference type="EMBL" id="SFN44301.1"/>
    </source>
</evidence>
<sequence>MALTSAHEGYEYQDLLTAYFILSEILQEREAEFIIDRKEYEGDNIDDLVIVNKDRTFKKQIKYSNPDYNHILSKTDLSTDSSYNLSIDSLYFTWLNHTSRESTDFRICLSWQAPIDELIDILEKVDGLSTFSNDSTKVFKIKGEKLWPKDSQPLSNWKRFRAKSKDIDRNLYLKFCDSLSIEVLMPKISLNLTIPGDLEKIVIEQTKDLGIGVFPNGQMQPEAFILSLLAIIKRSRSKGKSITISSVFHELNIITDYGSIEQTFPVIESENIKRVSAIEDFTNEIKSDEKILLLGEPGSGKSWFIENLMNHIKSKKMCVIRHFCYTDLNDTLQKERIKLNVFYGNLIADIILHYPSLKKIKKQKFASTLNELNHLLQHIKEPTFIIIDGLDHIERIATFRSFSEISLQDRAIIESLEKLKATPFVKIIVTSQNIPELDLIKSFTKKTLPPWTENDIKKLLKKNNIRNKILKKGLNIVSFLSQKSKGNPLYLKYLIDEIKGLPIVTLKLLEKLPEYSFNLSEYYSYLLSHLQLREDVPQILSGVSFSLTKQELKEITNSGEFVDESLQILSPVLKVNLSQSGYSIYHESFRRYIVDHLNSKSISIDKKIFRPILEWFETKNFFSHQKSYRYYLQFLHEGGAFDKILSILNQTFVTDSVVHGQSWKLIEKNYKFFVNAACFTHNLPSIVLLNEINKIISSCPEPFEEIYSIYLEAIGKIYGFQYLSDYLIFEGIPTIPYLDGLKACYICDENNFVAPWSVYMEYFKESKNVDDDNFKYLVRGLLIAKDEERLNRIGEKVLKHSDNYREDFINEFKIYSGREFIESLCNKYESIAFLTKSKDSLKEIYTHESIIELVNSILLMNNIHTEEEKVIKKFFNGVRILINNDALLTEIIQTFTGKNWFYNWLIYYIKIIKISTKPTTQFSEVKEAFDYLTYNTGPFAGKPRACDLYSLHPFIYESFTDGLKLMANEFEWKEIIEALVLVSNKTTTTLQRTLTGPLATDKLFQLLSEFINVKNIDLIIAELEKQIVENSQDHLHTNVAQYNLQLASVYALHQNKDIALDYLKKGIEFSLAYTMHKDLTLLDVIEGVEFYSSINPQKGLVDLKKARILAYSAVLHTDGKESNHFPIMWFESFLKIDFRKASLYLLNELIDSRYHWWEESSLINLLCHANGSINPEIEAYIALTFPIEDSEKFMIYCLNLHKNLKSSNSSLAEKLMDRIIAGMKPIQNRQRSNEIINIYNNAQEEVTLKIIPKPEENKIARKFVPWYKNISERQPFSLMQSDEILLHFEENNIQYKDLNSFGFFLDTFEELSESIKELIRLIVFKNNKSFYDKVDLDTAFGTGNDIECYYWVCRFVSDSGGWYEKFVNPEAFLKAYHIDQQNAFKFLFELLPIYLEIGFNTLFSSNLIKLLASLNYDRDIIEKCWQNLLDITSYRLPVQEDIEWETVFETEMNIEEIFLAILLSRVKAETSDRYKVTVMALENLAMAESVNLIKPFQWFLQNRGEFSNASFIIVLQYIYKKSIKDQNYHLNFKEDLLKVYPSKYFLIDYIITQLYNPQISKIYNPKGLIYPVISKGIFDFIYYLNYKFRIFETNEIDLNSCFNKYAATFSQKYKDHFKLYGSRIYNKMVRHIYGSEHMMEIFNTECYEEFSLWQLWEEPEFFTLGIFIDTDAIAAHANSCGIRPSDLLRPSEIEKENSVLKTFKGDWIRLGHVETELKKQDTFKTIPYKNFGGIVFSNNSETGVPYSRYALYPIHFWGDIKLDLALEKNIIFSIIQEDPLEYFKLLWLNPKIIDLLKLTVVRNSDGLFANDETGKKILIMRTWSGDYIGEGGYHSSLSDEIPTLEGTDLIIRKDYFEKLCSLFKYKPKYYIKKVQKEFA</sequence>
<dbReference type="eggNOG" id="COG5635">
    <property type="taxonomic scope" value="Bacteria"/>
</dbReference>
<dbReference type="RefSeq" id="WP_024981731.1">
    <property type="nucleotide sequence ID" value="NZ_CBCRUM010000017.1"/>
</dbReference>
<evidence type="ECO:0000313" key="4">
    <source>
        <dbReference type="Proteomes" id="UP000182961"/>
    </source>
</evidence>
<dbReference type="Proteomes" id="UP000182961">
    <property type="component" value="Unassembled WGS sequence"/>
</dbReference>
<proteinExistence type="predicted"/>
<name>A0A1I4Z204_9FLAO</name>
<feature type="domain" description="Nephrocystin 3-like N-terminal" evidence="2">
    <location>
        <begin position="287"/>
        <end position="431"/>
    </location>
</feature>
<keyword evidence="1" id="KW-0677">Repeat</keyword>
<evidence type="ECO:0000259" key="2">
    <source>
        <dbReference type="Pfam" id="PF24883"/>
    </source>
</evidence>
<organism evidence="3 4">
    <name type="scientific">Flavobacterium succinicans</name>
    <dbReference type="NCBI Taxonomy" id="29536"/>
    <lineage>
        <taxon>Bacteria</taxon>
        <taxon>Pseudomonadati</taxon>
        <taxon>Bacteroidota</taxon>
        <taxon>Flavobacteriia</taxon>
        <taxon>Flavobacteriales</taxon>
        <taxon>Flavobacteriaceae</taxon>
        <taxon>Flavobacterium</taxon>
    </lineage>
</organism>
<reference evidence="4" key="1">
    <citation type="submission" date="2016-10" db="EMBL/GenBank/DDBJ databases">
        <authorList>
            <person name="Varghese N."/>
            <person name="Submissions S."/>
        </authorList>
    </citation>
    <scope>NUCLEOTIDE SEQUENCE [LARGE SCALE GENOMIC DNA]</scope>
    <source>
        <strain evidence="4">DSM 4002</strain>
    </source>
</reference>
<evidence type="ECO:0000256" key="1">
    <source>
        <dbReference type="ARBA" id="ARBA00022737"/>
    </source>
</evidence>